<dbReference type="Pfam" id="PF05593">
    <property type="entry name" value="RHS_repeat"/>
    <property type="match status" value="1"/>
</dbReference>
<gene>
    <name evidence="8" type="ordered locus">Hoch_1512</name>
</gene>
<dbReference type="GO" id="GO:0005737">
    <property type="term" value="C:cytoplasm"/>
    <property type="evidence" value="ECO:0007669"/>
    <property type="project" value="InterPro"/>
</dbReference>
<dbReference type="RefSeq" id="WP_012826673.1">
    <property type="nucleotide sequence ID" value="NC_013440.1"/>
</dbReference>
<sequence length="2059" mass="224122">MKPLLPAAPRAATRHTCISACALGLLGALALLAPSPAHAQLGVSDDRVSLPEGPGSLEGIGENVSVGGNMGQMSYQVPIDVPGGFAGLTPQLALSYSSGNGSSPVGIGWDLMVPSIERMTWKGLPAYGTDDLFAANGSDQLVEVGQQDGDRVYRARFEGGFIRYRWRNSGDGRAGHWIAEYPDGRVGYFGADRNGVDVPNARVSVDDGAGDKVYRYHLVEMSDLFGHHTRYRYQRLGAVSLIDRIEYVHTGGQPRFAVQFSYEAREDLLSDAGAGFEVLLGQRLKSIDVLSENNRIRRYSLRYEPYEDAGGLSRLAAVEQFGYLDEPYPIRFAFGYSEALGGICNSDECGRPFVVDMGTLPGGADIATGDVNLIDINGDALPDVLDTSQPGAHRFILNVLESEGRSRFDTSVVLSEIGSQSSHRLQSATVQVLDINGDGFSDLINSFTGEVLCNDASGDWSPSGIGPTGKPCLADGSQSLQLQEDEAGDPDPRHVRFIDIDNDKFIDVIRTPDSPPSTQIFRNTGGGFVAQESGVETLGWVFDGDNLQLADMNGDGLLDAVQIDTGGGIHYRLNLGRGAWAPIVDATGITLTPSEIPLAQIEDINGDALSDVVIVAGDELRYALNRNAGRFEDFITVTPSDIPGLPVRGSQTTVIIADMNGNGTQDVVWIGSDQARGHVRFLELFPVRPNLLSRIENGIGSVQIVNYGTSVAQQARDRDQGVAWKHRLPHGMNVVERVDTFATATGGENGAGVHEITEYRYRHGFYNSDEKRFHGFERTENRLLSDESQEPGLTISEYDVGVEDAYFNGLLLSQTVLSGLDESGSPLHTQRMAYDECEVAEVPAGGLDFPVRSICMIEDVSIMQEGAAASDWATTRTEYDYDGYGNATSVRNLGVVHRGPPEAPSACAPCNRAKDVFGAACGATCEGDEAFSDTEYITPGATTGGHWILGAAVRARQYGTVGGETSETTMYYDGQAFVGLPAGQLDKGLVTRVEARVRTGSDETIALARNRYDEHGNVVEMLDPNGSIANTTTHRRVREYDALGLNLRRTEILLEDEDGTPYRLRQEMGYEPLFNKVSESTATMRVVGGQVQSSRNSSFYRYDAFGRLHQLIRPGDRQDAPGLEASYELGDPVTAIVTRQRSQVGGEFDIESIRCLDGRGRTLQTRTRLGGGSYQVTGFTEYNQRGEPVRVFEPYLDSSSACATEPPGDEVRSTRIRYDALARNIETILPDGDIYGESSRQRMEYAPLATRQYDQEDNDPQSPQFNTPVVRRMDGLGRVVAVERHLDAAGTAPTTELHYDGLGRMVDYVDAAGNRKRQQYDLLGRVLSVDDPNAGTTSYEYDAAGNLTVHRDARGVTVHSRYDGANRPIERWDEADREGTSIRYRYDSAGVCSTQRCTNVEGKLAEVLYPVELGDGPTVGRDQFGFDTRGRAVYQARVLFGHEFATERSFDNADRLLRTLYPDGQALESSYDGAGRLVGIDGVIDRVVYDDRGQLEHVEYRNGTSTWTGYDDIMRLSELVTLDGDGQVVQGFSYVRDRVGNIESIGDMSAPSAGGIDASASFTYDPWYRVLNAKLGGSSDGEPESVDYQYDDLDNILSVTSSLDAVSASHVGSYVYDASRPNAVVQAGSQQRGYDAAGQLIQRGGQILVWDYLGRLVGAEDGSGATFAHFAYGADQVRVAKREADTLTLYMAPEFEVRDGISVLYARMGRQRVARMQSDALATVLLSDLAPLGAGDGQINAADAWLAARAGETASSEGAFPHSAPDALLRSSARRLLMEADSGAVFLHADHLGSLTAATSEQGTLTGRDSYDVSGEARRVTGFVDRYGFTGQERDQSTGLLHFQFRYLDTDTGRWLSPDPLFAQLSPAVATKLGESTVAYAYVANNPTNYVDPTGLEALVLGLYNDEATTAHKQYLQGQGTTASTYIDFRSAEGNDGKFYKSEFRKFAQAATEIHFNLNGLSLTEFQRYKSGDVRGSVQSDPDALNGGDITNFELDTILGDQTLRDKTTFHLGSKVDTDKDGKRSYKPGDTSLGKDLGKTKYFTNSARRKILRFFKARR</sequence>
<accession>D0LVT0</accession>
<protein>
    <submittedName>
        <fullName evidence="8">YD repeat protein</fullName>
    </submittedName>
</protein>
<dbReference type="Pfam" id="PF25023">
    <property type="entry name" value="TEN_YD-shell"/>
    <property type="match status" value="2"/>
</dbReference>
<keyword evidence="3" id="KW-0677">Repeat</keyword>
<dbReference type="KEGG" id="hoh:Hoch_1512"/>
<dbReference type="NCBIfam" id="TIGR01643">
    <property type="entry name" value="YD_repeat_2x"/>
    <property type="match status" value="2"/>
</dbReference>
<dbReference type="EMBL" id="CP001804">
    <property type="protein sequence ID" value="ACY14064.1"/>
    <property type="molecule type" value="Genomic_DNA"/>
</dbReference>
<evidence type="ECO:0000259" key="6">
    <source>
        <dbReference type="Pfam" id="PF12256"/>
    </source>
</evidence>
<feature type="chain" id="PRO_5003010621" evidence="5">
    <location>
        <begin position="40"/>
        <end position="2059"/>
    </location>
</feature>
<feature type="domain" description="Teneurin-like YD-shell" evidence="7">
    <location>
        <begin position="1468"/>
        <end position="1683"/>
    </location>
</feature>
<dbReference type="Pfam" id="PF03534">
    <property type="entry name" value="SpvB"/>
    <property type="match status" value="1"/>
</dbReference>
<dbReference type="PANTHER" id="PTHR32305:SF15">
    <property type="entry name" value="PROTEIN RHSA-RELATED"/>
    <property type="match status" value="1"/>
</dbReference>
<dbReference type="InterPro" id="IPR006530">
    <property type="entry name" value="YD"/>
</dbReference>
<feature type="signal peptide" evidence="5">
    <location>
        <begin position="1"/>
        <end position="39"/>
    </location>
</feature>
<dbReference type="GO" id="GO:0005576">
    <property type="term" value="C:extracellular region"/>
    <property type="evidence" value="ECO:0007669"/>
    <property type="project" value="UniProtKB-SubCell"/>
</dbReference>
<dbReference type="Pfam" id="PF12256">
    <property type="entry name" value="TcdB_toxin_midN"/>
    <property type="match status" value="1"/>
</dbReference>
<dbReference type="SUPFAM" id="SSF69318">
    <property type="entry name" value="Integrin alpha N-terminal domain"/>
    <property type="match status" value="1"/>
</dbReference>
<evidence type="ECO:0000256" key="1">
    <source>
        <dbReference type="ARBA" id="ARBA00004613"/>
    </source>
</evidence>
<keyword evidence="2" id="KW-0964">Secreted</keyword>
<dbReference type="InterPro" id="IPR003284">
    <property type="entry name" value="Sal_SpvB"/>
</dbReference>
<dbReference type="PANTHER" id="PTHR32305">
    <property type="match status" value="1"/>
</dbReference>
<reference evidence="8 9" key="1">
    <citation type="journal article" date="2010" name="Stand. Genomic Sci.">
        <title>Complete genome sequence of Haliangium ochraceum type strain (SMP-2).</title>
        <authorList>
            <consortium name="US DOE Joint Genome Institute (JGI-PGF)"/>
            <person name="Ivanova N."/>
            <person name="Daum C."/>
            <person name="Lang E."/>
            <person name="Abt B."/>
            <person name="Kopitz M."/>
            <person name="Saunders E."/>
            <person name="Lapidus A."/>
            <person name="Lucas S."/>
            <person name="Glavina Del Rio T."/>
            <person name="Nolan M."/>
            <person name="Tice H."/>
            <person name="Copeland A."/>
            <person name="Cheng J.F."/>
            <person name="Chen F."/>
            <person name="Bruce D."/>
            <person name="Goodwin L."/>
            <person name="Pitluck S."/>
            <person name="Mavromatis K."/>
            <person name="Pati A."/>
            <person name="Mikhailova N."/>
            <person name="Chen A."/>
            <person name="Palaniappan K."/>
            <person name="Land M."/>
            <person name="Hauser L."/>
            <person name="Chang Y.J."/>
            <person name="Jeffries C.D."/>
            <person name="Detter J.C."/>
            <person name="Brettin T."/>
            <person name="Rohde M."/>
            <person name="Goker M."/>
            <person name="Bristow J."/>
            <person name="Markowitz V."/>
            <person name="Eisen J.A."/>
            <person name="Hugenholtz P."/>
            <person name="Kyrpides N.C."/>
            <person name="Klenk H.P."/>
        </authorList>
    </citation>
    <scope>NUCLEOTIDE SEQUENCE [LARGE SCALE GENOMIC DNA]</scope>
    <source>
        <strain evidence="9">DSM 14365 / CIP 107738 / JCM 11303 / AJ 13395 / SMP-2</strain>
    </source>
</reference>
<organism evidence="8 9">
    <name type="scientific">Haliangium ochraceum (strain DSM 14365 / JCM 11303 / SMP-2)</name>
    <dbReference type="NCBI Taxonomy" id="502025"/>
    <lineage>
        <taxon>Bacteria</taxon>
        <taxon>Pseudomonadati</taxon>
        <taxon>Myxococcota</taxon>
        <taxon>Polyangia</taxon>
        <taxon>Haliangiales</taxon>
        <taxon>Kofleriaceae</taxon>
        <taxon>Haliangium</taxon>
    </lineage>
</organism>
<name>D0LVT0_HALO1</name>
<dbReference type="InterPro" id="IPR056823">
    <property type="entry name" value="TEN-like_YD-shell"/>
</dbReference>
<feature type="domain" description="Insecticide toxin TcdB middle/N-terminal" evidence="6">
    <location>
        <begin position="646"/>
        <end position="784"/>
    </location>
</feature>
<evidence type="ECO:0000256" key="5">
    <source>
        <dbReference type="SAM" id="SignalP"/>
    </source>
</evidence>
<feature type="domain" description="Teneurin-like YD-shell" evidence="7">
    <location>
        <begin position="1781"/>
        <end position="1887"/>
    </location>
</feature>
<proteinExistence type="predicted"/>
<evidence type="ECO:0000259" key="7">
    <source>
        <dbReference type="Pfam" id="PF25023"/>
    </source>
</evidence>
<dbReference type="InterPro" id="IPR031325">
    <property type="entry name" value="RHS_repeat"/>
</dbReference>
<dbReference type="InterPro" id="IPR028994">
    <property type="entry name" value="Integrin_alpha_N"/>
</dbReference>
<keyword evidence="9" id="KW-1185">Reference proteome</keyword>
<evidence type="ECO:0000313" key="9">
    <source>
        <dbReference type="Proteomes" id="UP000001880"/>
    </source>
</evidence>
<dbReference type="InterPro" id="IPR050708">
    <property type="entry name" value="T6SS_VgrG/RHS"/>
</dbReference>
<keyword evidence="4" id="KW-0843">Virulence</keyword>
<comment type="subcellular location">
    <subcellularLocation>
        <location evidence="1">Secreted</location>
    </subcellularLocation>
</comment>
<evidence type="ECO:0000256" key="2">
    <source>
        <dbReference type="ARBA" id="ARBA00022525"/>
    </source>
</evidence>
<evidence type="ECO:0000256" key="3">
    <source>
        <dbReference type="ARBA" id="ARBA00022737"/>
    </source>
</evidence>
<dbReference type="HOGENOM" id="CLU_000672_1_0_7"/>
<dbReference type="InterPro" id="IPR022385">
    <property type="entry name" value="Rhs_assc_core"/>
</dbReference>
<dbReference type="InterPro" id="IPR022045">
    <property type="entry name" value="TcdB_toxin_mid/N"/>
</dbReference>
<evidence type="ECO:0000256" key="4">
    <source>
        <dbReference type="ARBA" id="ARBA00023026"/>
    </source>
</evidence>
<dbReference type="Gene3D" id="2.180.10.10">
    <property type="entry name" value="RHS repeat-associated core"/>
    <property type="match status" value="2"/>
</dbReference>
<dbReference type="STRING" id="502025.Hoch_1512"/>
<dbReference type="NCBIfam" id="TIGR03696">
    <property type="entry name" value="Rhs_assc_core"/>
    <property type="match status" value="1"/>
</dbReference>
<evidence type="ECO:0000313" key="8">
    <source>
        <dbReference type="EMBL" id="ACY14064.1"/>
    </source>
</evidence>
<keyword evidence="5" id="KW-0732">Signal</keyword>
<dbReference type="Proteomes" id="UP000001880">
    <property type="component" value="Chromosome"/>
</dbReference>
<dbReference type="eggNOG" id="COG3209">
    <property type="taxonomic scope" value="Bacteria"/>
</dbReference>